<keyword evidence="1" id="KW-1133">Transmembrane helix</keyword>
<dbReference type="InterPro" id="IPR033803">
    <property type="entry name" value="CBD-like_Golvesin-Xly"/>
</dbReference>
<feature type="transmembrane region" description="Helical" evidence="1">
    <location>
        <begin position="117"/>
        <end position="144"/>
    </location>
</feature>
<feature type="domain" description="Golvesin/Xly CBD-like" evidence="2">
    <location>
        <begin position="973"/>
        <end position="1105"/>
    </location>
</feature>
<reference evidence="3 4" key="1">
    <citation type="submission" date="2020-08" db="EMBL/GenBank/DDBJ databases">
        <title>Genome public.</title>
        <authorList>
            <person name="Liu C."/>
            <person name="Sun Q."/>
        </authorList>
    </citation>
    <scope>NUCLEOTIDE SEQUENCE [LARGE SCALE GENOMIC DNA]</scope>
    <source>
        <strain evidence="3 4">NSJ-56</strain>
    </source>
</reference>
<proteinExistence type="predicted"/>
<protein>
    <recommendedName>
        <fullName evidence="2">Golvesin/Xly CBD-like domain-containing protein</fullName>
    </recommendedName>
</protein>
<keyword evidence="4" id="KW-1185">Reference proteome</keyword>
<feature type="transmembrane region" description="Helical" evidence="1">
    <location>
        <begin position="21"/>
        <end position="40"/>
    </location>
</feature>
<organism evidence="3 4">
    <name type="scientific">Butyricimonas hominis</name>
    <dbReference type="NCBI Taxonomy" id="2763032"/>
    <lineage>
        <taxon>Bacteria</taxon>
        <taxon>Pseudomonadati</taxon>
        <taxon>Bacteroidota</taxon>
        <taxon>Bacteroidia</taxon>
        <taxon>Bacteroidales</taxon>
        <taxon>Odoribacteraceae</taxon>
        <taxon>Butyricimonas</taxon>
    </lineage>
</organism>
<keyword evidence="1" id="KW-0812">Transmembrane</keyword>
<keyword evidence="1" id="KW-0472">Membrane</keyword>
<comment type="caution">
    <text evidence="3">The sequence shown here is derived from an EMBL/GenBank/DDBJ whole genome shotgun (WGS) entry which is preliminary data.</text>
</comment>
<name>A0ABR7D772_9BACT</name>
<evidence type="ECO:0000313" key="4">
    <source>
        <dbReference type="Proteomes" id="UP000646484"/>
    </source>
</evidence>
<dbReference type="Proteomes" id="UP000646484">
    <property type="component" value="Unassembled WGS sequence"/>
</dbReference>
<dbReference type="Pfam" id="PF25275">
    <property type="entry name" value="Golvesin_C"/>
    <property type="match status" value="1"/>
</dbReference>
<sequence>MDKNNIVIEALYEFKRVRRSILFQVFVVLAIVGLVVYQYTFLSREGGTVSINNLFQFYMDWTSQALSSSIAFKSAYYFNIIQLLLIACFAAGDSVVLEEGAKSALSARPQGNSEIVFGNFLGKLLTVTILNWISFATSILINLVLYSNSFDLSNYFFYWLTLTLPVSVYFLGISCFVMRLVRNRGIIILVLLLFFGGVTFFGAGFWNGAFDPCARYIPNMFSDFTGHVNLGNYLLQRGSVFLIGAGFLVLSIIPYARIPNHVLVFRKCLGIACVLFVFAGGLVFVYHLRHVTVSDCRETYKRVYDDYDQYPGAKIIRQDLHLKELENGGISVNSRMKIMNGSSDSIPLIMYLNPGLKITSFEVNGESVVFRREHQILVSNKELFPSETYDVSIHYEGNIENEICFLDVAPEEYNSPGVNALGIYYFGNTPAFCGKEYKLLTPECIWYPVCVPPYHLSGSRNISFTRYSLKVEHDPRLTAISQGNIIEKGEGEALFRFGHDVPGVSLCIGNYEEHEIMVDSTRVTLYFLPDHDYLLDGYNVPKDTLAKRLLTIKKELEHECIAYPENLTKEEWAVVNEMDDGTREYSEILDIVYARRPFDPRQHYPYRWLVLVEVPCNFSCFPSLTQLTGEREQGGMVFMPEKLYTIKGYRHKSSNDRGEEEDLMIRLRGDIHMILGEGNCNIRPALIGRTTSIFSSECPIMNDIFAYMARDGFNTFYHGAVDYPIVEYLNGNSLRTALTDRSLSPDEFKNIMRKKSEELYMYIMLHVNEIQYRRFYHEFLGEHLFKETTLEEFCQQFYKSFGVRLDSLVESWYNTDKLPLFEIRDVRAVELKKTSYLPDMLYSFKVFNRGDVPGVIVTSDYQGWVIPPHEGREIKARNRKDAYHNYYAPFYVGMPLAQNLPAMLSLELESLNDVSMDTVAGVFRIDSSAFFPSKNEIVIDNEDAGFRVVQAKGFNILSLFRGDEENRKKYYKRFSQREKWLPSMNEHFYGNPIRSAYGKRAGSGEQKVEWSTVLPQEGKYEVFFYHTKPNDIRKDPKQEFHYVLSDEKGEHEVVAFVNADEVGWISLGVFDFTKKVKVTLSDKDRKNDKGAYKYPQEIVADAVKWVSQD</sequence>
<evidence type="ECO:0000259" key="2">
    <source>
        <dbReference type="Pfam" id="PF25275"/>
    </source>
</evidence>
<dbReference type="RefSeq" id="WP_186978660.1">
    <property type="nucleotide sequence ID" value="NZ_JACOOH010000013.1"/>
</dbReference>
<evidence type="ECO:0000256" key="1">
    <source>
        <dbReference type="SAM" id="Phobius"/>
    </source>
</evidence>
<feature type="transmembrane region" description="Helical" evidence="1">
    <location>
        <begin position="156"/>
        <end position="178"/>
    </location>
</feature>
<feature type="transmembrane region" description="Helical" evidence="1">
    <location>
        <begin position="185"/>
        <end position="206"/>
    </location>
</feature>
<accession>A0ABR7D772</accession>
<feature type="transmembrane region" description="Helical" evidence="1">
    <location>
        <begin position="238"/>
        <end position="256"/>
    </location>
</feature>
<evidence type="ECO:0000313" key="3">
    <source>
        <dbReference type="EMBL" id="MBC5623644.1"/>
    </source>
</evidence>
<feature type="transmembrane region" description="Helical" evidence="1">
    <location>
        <begin position="268"/>
        <end position="288"/>
    </location>
</feature>
<gene>
    <name evidence="3" type="ORF">H8S64_21360</name>
</gene>
<feature type="transmembrane region" description="Helical" evidence="1">
    <location>
        <begin position="76"/>
        <end position="96"/>
    </location>
</feature>
<dbReference type="EMBL" id="JACOOH010000013">
    <property type="protein sequence ID" value="MBC5623644.1"/>
    <property type="molecule type" value="Genomic_DNA"/>
</dbReference>